<evidence type="ECO:0000256" key="2">
    <source>
        <dbReference type="ARBA" id="ARBA00009994"/>
    </source>
</evidence>
<dbReference type="AlphaFoldDB" id="A0A166UQQ5"/>
<dbReference type="EMBL" id="LFIV01000041">
    <property type="protein sequence ID" value="KZL73686.1"/>
    <property type="molecule type" value="Genomic_DNA"/>
</dbReference>
<accession>A0A166UQQ5</accession>
<comment type="function">
    <text evidence="9">Component of the Mediator complex, a coactivator involved in the regulated transcription of nearly all RNA polymerase II-dependent genes. Mediator functions as a bridge to convey information from gene-specific regulatory proteins to the basal RNA polymerase II transcription machinery. Mediator is recruited to promoters by direct interactions with regulatory proteins and serves as a scaffold for the assembly of a functional preinitiation complex with RNA polymerase II and the general transcription factors.</text>
</comment>
<dbReference type="STRING" id="708197.A0A166UQQ5"/>
<evidence type="ECO:0000313" key="12">
    <source>
        <dbReference type="Proteomes" id="UP000076552"/>
    </source>
</evidence>
<dbReference type="Gene3D" id="6.10.140.1520">
    <property type="match status" value="1"/>
</dbReference>
<evidence type="ECO:0000256" key="8">
    <source>
        <dbReference type="ARBA" id="ARBA00023242"/>
    </source>
</evidence>
<comment type="subcellular location">
    <subcellularLocation>
        <location evidence="1 10">Nucleus</location>
    </subcellularLocation>
</comment>
<evidence type="ECO:0000256" key="4">
    <source>
        <dbReference type="ARBA" id="ARBA00020631"/>
    </source>
</evidence>
<keyword evidence="12" id="KW-1185">Reference proteome</keyword>
<dbReference type="InterPro" id="IPR009244">
    <property type="entry name" value="Mediatior_Med7"/>
</dbReference>
<dbReference type="GO" id="GO:0070847">
    <property type="term" value="C:core mediator complex"/>
    <property type="evidence" value="ECO:0007669"/>
    <property type="project" value="TreeGrafter"/>
</dbReference>
<keyword evidence="6 10" id="KW-0010">Activator</keyword>
<dbReference type="InterPro" id="IPR044888">
    <property type="entry name" value="Mediatior_Med7_sf"/>
</dbReference>
<sequence length="312" mass="35018">LHPCGLLRLIIYQHFQHSFYQDETFLPRSARTQAGRWPLCLSKELNASRRLTTVTDIVNMADNPEEPSQNALASTFPNPPPFWRQFTPENISRFEELRKARAEKDGVAVNDLPVRLPDIPEDLMNLQPPAEPAVGTWKVLGGNYTLDDKLPSLEEGEIQRLAPTHSDEKDGKPLDRAFELKKMAKSLLLNFLELVSVMATVPDDGADKIQDLRTLLINFHHLLNEYRPHQARESAIALMQSNLDRTRAETAAIRAQVDKAKRVLEGLGSIDTPKAPENITSAVDGELTPKEAEAFGKAREQEVWADADALFL</sequence>
<comment type="similarity">
    <text evidence="2 10">Belongs to the Mediator complex subunit 7 family.</text>
</comment>
<dbReference type="InterPro" id="IPR037212">
    <property type="entry name" value="Med7/Med21-like"/>
</dbReference>
<feature type="non-terminal residue" evidence="11">
    <location>
        <position position="1"/>
    </location>
</feature>
<evidence type="ECO:0000256" key="6">
    <source>
        <dbReference type="ARBA" id="ARBA00023159"/>
    </source>
</evidence>
<dbReference type="PANTHER" id="PTHR21428:SF11">
    <property type="entry name" value="MEDIATOR OF RNA POLYMERASE II TRANSCRIPTION SUBUNIT 7"/>
    <property type="match status" value="1"/>
</dbReference>
<evidence type="ECO:0000313" key="11">
    <source>
        <dbReference type="EMBL" id="KZL73686.1"/>
    </source>
</evidence>
<comment type="subunit">
    <text evidence="3 10">Component of the Mediator complex.</text>
</comment>
<dbReference type="Pfam" id="PF05983">
    <property type="entry name" value="Med7"/>
    <property type="match status" value="1"/>
</dbReference>
<dbReference type="Gene3D" id="6.10.140.200">
    <property type="match status" value="1"/>
</dbReference>
<name>A0A166UQQ5_9PEZI</name>
<evidence type="ECO:0000256" key="1">
    <source>
        <dbReference type="ARBA" id="ARBA00004123"/>
    </source>
</evidence>
<dbReference type="GO" id="GO:0006357">
    <property type="term" value="P:regulation of transcription by RNA polymerase II"/>
    <property type="evidence" value="ECO:0007669"/>
    <property type="project" value="InterPro"/>
</dbReference>
<dbReference type="SUPFAM" id="SSF140718">
    <property type="entry name" value="Mediator hinge subcomplex-like"/>
    <property type="match status" value="1"/>
</dbReference>
<evidence type="ECO:0000256" key="9">
    <source>
        <dbReference type="ARBA" id="ARBA00025687"/>
    </source>
</evidence>
<feature type="non-terminal residue" evidence="11">
    <location>
        <position position="312"/>
    </location>
</feature>
<protein>
    <recommendedName>
        <fullName evidence="4 10">Mediator of RNA polymerase II transcription subunit 7</fullName>
    </recommendedName>
</protein>
<evidence type="ECO:0000256" key="3">
    <source>
        <dbReference type="ARBA" id="ARBA00011837"/>
    </source>
</evidence>
<organism evidence="11 12">
    <name type="scientific">Colletotrichum tofieldiae</name>
    <dbReference type="NCBI Taxonomy" id="708197"/>
    <lineage>
        <taxon>Eukaryota</taxon>
        <taxon>Fungi</taxon>
        <taxon>Dikarya</taxon>
        <taxon>Ascomycota</taxon>
        <taxon>Pezizomycotina</taxon>
        <taxon>Sordariomycetes</taxon>
        <taxon>Hypocreomycetidae</taxon>
        <taxon>Glomerellales</taxon>
        <taxon>Glomerellaceae</taxon>
        <taxon>Colletotrichum</taxon>
        <taxon>Colletotrichum spaethianum species complex</taxon>
    </lineage>
</organism>
<dbReference type="Proteomes" id="UP000076552">
    <property type="component" value="Unassembled WGS sequence"/>
</dbReference>
<evidence type="ECO:0000256" key="10">
    <source>
        <dbReference type="RuleBase" id="RU364060"/>
    </source>
</evidence>
<keyword evidence="5 10" id="KW-0805">Transcription regulation</keyword>
<keyword evidence="7 10" id="KW-0804">Transcription</keyword>
<gene>
    <name evidence="11" type="ORF">CT0861_04939</name>
</gene>
<proteinExistence type="inferred from homology"/>
<dbReference type="GO" id="GO:0003712">
    <property type="term" value="F:transcription coregulator activity"/>
    <property type="evidence" value="ECO:0007669"/>
    <property type="project" value="InterPro"/>
</dbReference>
<evidence type="ECO:0000256" key="5">
    <source>
        <dbReference type="ARBA" id="ARBA00023015"/>
    </source>
</evidence>
<dbReference type="PANTHER" id="PTHR21428">
    <property type="entry name" value="MEDIATOR OF RNA POLYMERASE II TRANSCRIPTION SUBUNIT 7"/>
    <property type="match status" value="1"/>
</dbReference>
<comment type="caution">
    <text evidence="11">The sequence shown here is derived from an EMBL/GenBank/DDBJ whole genome shotgun (WGS) entry which is preliminary data.</text>
</comment>
<keyword evidence="8 10" id="KW-0539">Nucleus</keyword>
<dbReference type="GO" id="GO:0016592">
    <property type="term" value="C:mediator complex"/>
    <property type="evidence" value="ECO:0007669"/>
    <property type="project" value="InterPro"/>
</dbReference>
<reference evidence="11 12" key="1">
    <citation type="submission" date="2015-06" db="EMBL/GenBank/DDBJ databases">
        <title>Survival trade-offs in plant roots during colonization by closely related pathogenic and mutualistic fungi.</title>
        <authorList>
            <person name="Hacquard S."/>
            <person name="Kracher B."/>
            <person name="Hiruma K."/>
            <person name="Weinman A."/>
            <person name="Muench P."/>
            <person name="Garrido Oter R."/>
            <person name="Ver Loren van Themaat E."/>
            <person name="Dallerey J.-F."/>
            <person name="Damm U."/>
            <person name="Henrissat B."/>
            <person name="Lespinet O."/>
            <person name="Thon M."/>
            <person name="Kemen E."/>
            <person name="McHardy A.C."/>
            <person name="Schulze-Lefert P."/>
            <person name="O'Connell R.J."/>
        </authorList>
    </citation>
    <scope>NUCLEOTIDE SEQUENCE [LARGE SCALE GENOMIC DNA]</scope>
    <source>
        <strain evidence="11 12">0861</strain>
    </source>
</reference>
<evidence type="ECO:0000256" key="7">
    <source>
        <dbReference type="ARBA" id="ARBA00023163"/>
    </source>
</evidence>